<dbReference type="FunFam" id="1.10.340.70:FF:000001">
    <property type="entry name" value="Retrovirus-related Pol polyprotein from transposon gypsy-like Protein"/>
    <property type="match status" value="1"/>
</dbReference>
<accession>A0AAW0NJB8</accession>
<feature type="region of interest" description="Disordered" evidence="3">
    <location>
        <begin position="1032"/>
        <end position="1075"/>
    </location>
</feature>
<dbReference type="GO" id="GO:0015074">
    <property type="term" value="P:DNA integration"/>
    <property type="evidence" value="ECO:0007669"/>
    <property type="project" value="InterPro"/>
</dbReference>
<feature type="region of interest" description="Disordered" evidence="3">
    <location>
        <begin position="947"/>
        <end position="986"/>
    </location>
</feature>
<evidence type="ECO:0000313" key="7">
    <source>
        <dbReference type="Proteomes" id="UP001460270"/>
    </source>
</evidence>
<reference evidence="7" key="1">
    <citation type="submission" date="2024-04" db="EMBL/GenBank/DDBJ databases">
        <title>Salinicola lusitanus LLJ914,a marine bacterium isolated from the Okinawa Trough.</title>
        <authorList>
            <person name="Li J."/>
        </authorList>
    </citation>
    <scope>NUCLEOTIDE SEQUENCE [LARGE SCALE GENOMIC DNA]</scope>
</reference>
<evidence type="ECO:0000256" key="2">
    <source>
        <dbReference type="PROSITE-ProRule" id="PRU00047"/>
    </source>
</evidence>
<feature type="region of interest" description="Disordered" evidence="3">
    <location>
        <begin position="858"/>
        <end position="877"/>
    </location>
</feature>
<dbReference type="Pfam" id="PF00665">
    <property type="entry name" value="rve"/>
    <property type="match status" value="1"/>
</dbReference>
<evidence type="ECO:0000259" key="5">
    <source>
        <dbReference type="PROSITE" id="PS50994"/>
    </source>
</evidence>
<dbReference type="GO" id="GO:0008270">
    <property type="term" value="F:zinc ion binding"/>
    <property type="evidence" value="ECO:0007669"/>
    <property type="project" value="UniProtKB-KW"/>
</dbReference>
<dbReference type="PANTHER" id="PTHR37984">
    <property type="entry name" value="PROTEIN CBG26694"/>
    <property type="match status" value="1"/>
</dbReference>
<dbReference type="PROSITE" id="PS50994">
    <property type="entry name" value="INTEGRASE"/>
    <property type="match status" value="1"/>
</dbReference>
<comment type="caution">
    <text evidence="6">The sequence shown here is derived from an EMBL/GenBank/DDBJ whole genome shotgun (WGS) entry which is preliminary data.</text>
</comment>
<dbReference type="AlphaFoldDB" id="A0AAW0NJB8"/>
<evidence type="ECO:0000256" key="3">
    <source>
        <dbReference type="SAM" id="MobiDB-lite"/>
    </source>
</evidence>
<feature type="region of interest" description="Disordered" evidence="3">
    <location>
        <begin position="89"/>
        <end position="109"/>
    </location>
</feature>
<evidence type="ECO:0000259" key="4">
    <source>
        <dbReference type="PROSITE" id="PS50158"/>
    </source>
</evidence>
<dbReference type="InterPro" id="IPR041588">
    <property type="entry name" value="Integrase_H2C2"/>
</dbReference>
<dbReference type="Gene3D" id="1.10.340.70">
    <property type="match status" value="1"/>
</dbReference>
<dbReference type="GO" id="GO:0003676">
    <property type="term" value="F:nucleic acid binding"/>
    <property type="evidence" value="ECO:0007669"/>
    <property type="project" value="InterPro"/>
</dbReference>
<name>A0AAW0NJB8_9GOBI</name>
<keyword evidence="2" id="KW-0862">Zinc</keyword>
<dbReference type="PROSITE" id="PS50158">
    <property type="entry name" value="ZF_CCHC"/>
    <property type="match status" value="1"/>
</dbReference>
<keyword evidence="2" id="KW-0863">Zinc-finger</keyword>
<dbReference type="SUPFAM" id="SSF53098">
    <property type="entry name" value="Ribonuclease H-like"/>
    <property type="match status" value="1"/>
</dbReference>
<protein>
    <recommendedName>
        <fullName evidence="1">Gypsy retrotransposon integrase-like protein 1</fullName>
    </recommendedName>
</protein>
<dbReference type="InterPro" id="IPR036397">
    <property type="entry name" value="RNaseH_sf"/>
</dbReference>
<dbReference type="EMBL" id="JBBPFD010000014">
    <property type="protein sequence ID" value="KAK7898434.1"/>
    <property type="molecule type" value="Genomic_DNA"/>
</dbReference>
<feature type="compositionally biased region" description="Low complexity" evidence="3">
    <location>
        <begin position="954"/>
        <end position="970"/>
    </location>
</feature>
<dbReference type="Proteomes" id="UP001460270">
    <property type="component" value="Unassembled WGS sequence"/>
</dbReference>
<dbReference type="Gene3D" id="3.30.420.10">
    <property type="entry name" value="Ribonuclease H-like superfamily/Ribonuclease H"/>
    <property type="match status" value="1"/>
</dbReference>
<evidence type="ECO:0000313" key="6">
    <source>
        <dbReference type="EMBL" id="KAK7898434.1"/>
    </source>
</evidence>
<dbReference type="InterPro" id="IPR001584">
    <property type="entry name" value="Integrase_cat-core"/>
</dbReference>
<gene>
    <name evidence="6" type="ORF">WMY93_019287</name>
</gene>
<dbReference type="Pfam" id="PF17921">
    <property type="entry name" value="Integrase_H2C2"/>
    <property type="match status" value="1"/>
</dbReference>
<feature type="domain" description="Integrase catalytic" evidence="5">
    <location>
        <begin position="664"/>
        <end position="820"/>
    </location>
</feature>
<proteinExistence type="predicted"/>
<dbReference type="InterPro" id="IPR001878">
    <property type="entry name" value="Znf_CCHC"/>
</dbReference>
<sequence>MTARRELQRSIQKQLHQLINSAEDDVLRLLAASIKDEAEEDVPGDDASAVELYDFIMVYVKSDRLTSLEDEGMSSLLTFNDLIGKLQQPTTASGEEHVQPSEAEDMAGSPVGAAVVQVRMDSQPSISSQASDVVKLSDVAALLPRREFKVHSGQISDSDSDVSYGALSKQIDEGLAENFTENEIIRAVLRIIRPGTFKDMLLTKHELTVAELKRFLRTHLKDKSSSELFQELSNARQLDRESPQQFMYRLMGLKQRVLFSSQQNSSGFQYDKKLVQGVFLHSLYQGISEKYAHVRRDLKALVSNSSVTDDYILEVMTKSVQEEVERQSRIGQTHRTKVVTVNATHQDEREQAVQPTSEVKATVLQTQAEVQAQRTAIHELTTHVSALTKTLEKAFTTTARVPEPVQTVTVNTVQPPKTVKSRKCQLCTAEGLDRCNHCFKCGQEGHRAVGCLLRSKMNSDADTLSRYPIELQGSMSDHIGNIPAEVVTAVWQGSKAVQDNNVPWVAALQVDETCMDETSQGNVQGFETADLKTAQQEDNVIKEVVSLKLNNWTPNEKDRKNMTKETKRLLYEWTKLEVENGVLYRKTDKHKQLVIPEKLKPVILKSLHNDMSHIGAEKVTHLARERFYWPNMQQEIEDYVNKKCSCIKQKRPSLPQRAPMGHISTSSPFELLSIDYLHLEQSQGYEYILVLVDHFTRFCQAYPTRNKSGKTAAEKIFQDFITRFGYPAKIHHDQGKEFENSLFSRLEQLAGIGHSRTTPYHPQCNPVERLNRTILQMLRTLEEEKKSQWKDHLNHVVHAYNCARHESTGFSPFFLLYGRHPRLPVDLLFPPQEDSETTDRQTYAEKWAERMRTAYDIAERNSEKSSAKGKRQYDKSVRGVVLQPGDRVLVRNLSERGGPGKLRSYWEQVVHRVVERVDEGPVYKVQPEKGPKTLRVLHRNLLLPVNDLPLEENTQGQTQKRQTSKSQTKTKTPEQAQEISDSEDEEYTYTRIPCYRLVRREEPERSHSDERLNATALEFHLPLQQNNQNEMQEAQQVMDTGQDDVEPEYQPEEQPNETPPEVPAPQEDEHPEINLRRSQRTAKAREMFTYDALGQPSYHQWPAGVNSLIPGYPLPSTVVLPYFTQPYFGYQQVY</sequence>
<feature type="domain" description="CCHC-type" evidence="4">
    <location>
        <begin position="438"/>
        <end position="451"/>
    </location>
</feature>
<dbReference type="PANTHER" id="PTHR37984:SF15">
    <property type="entry name" value="INTEGRASE CATALYTIC DOMAIN-CONTAINING PROTEIN"/>
    <property type="match status" value="1"/>
</dbReference>
<dbReference type="FunFam" id="3.30.420.10:FF:000032">
    <property type="entry name" value="Retrovirus-related Pol polyprotein from transposon 297-like Protein"/>
    <property type="match status" value="1"/>
</dbReference>
<keyword evidence="2" id="KW-0479">Metal-binding</keyword>
<evidence type="ECO:0000256" key="1">
    <source>
        <dbReference type="ARBA" id="ARBA00039658"/>
    </source>
</evidence>
<organism evidence="6 7">
    <name type="scientific">Mugilogobius chulae</name>
    <name type="common">yellowstripe goby</name>
    <dbReference type="NCBI Taxonomy" id="88201"/>
    <lineage>
        <taxon>Eukaryota</taxon>
        <taxon>Metazoa</taxon>
        <taxon>Chordata</taxon>
        <taxon>Craniata</taxon>
        <taxon>Vertebrata</taxon>
        <taxon>Euteleostomi</taxon>
        <taxon>Actinopterygii</taxon>
        <taxon>Neopterygii</taxon>
        <taxon>Teleostei</taxon>
        <taxon>Neoteleostei</taxon>
        <taxon>Acanthomorphata</taxon>
        <taxon>Gobiaria</taxon>
        <taxon>Gobiiformes</taxon>
        <taxon>Gobioidei</taxon>
        <taxon>Gobiidae</taxon>
        <taxon>Gobionellinae</taxon>
        <taxon>Mugilogobius</taxon>
    </lineage>
</organism>
<feature type="compositionally biased region" description="Acidic residues" evidence="3">
    <location>
        <begin position="1041"/>
        <end position="1055"/>
    </location>
</feature>
<dbReference type="InterPro" id="IPR050951">
    <property type="entry name" value="Retrovirus_Pol_polyprotein"/>
</dbReference>
<keyword evidence="7" id="KW-1185">Reference proteome</keyword>
<dbReference type="InterPro" id="IPR012337">
    <property type="entry name" value="RNaseH-like_sf"/>
</dbReference>